<evidence type="ECO:0000313" key="3">
    <source>
        <dbReference type="Proteomes" id="UP000824179"/>
    </source>
</evidence>
<reference evidence="2" key="2">
    <citation type="journal article" date="2021" name="PeerJ">
        <title>Extensive microbial diversity within the chicken gut microbiome revealed by metagenomics and culture.</title>
        <authorList>
            <person name="Gilroy R."/>
            <person name="Ravi A."/>
            <person name="Getino M."/>
            <person name="Pursley I."/>
            <person name="Horton D.L."/>
            <person name="Alikhan N.F."/>
            <person name="Baker D."/>
            <person name="Gharbi K."/>
            <person name="Hall N."/>
            <person name="Watson M."/>
            <person name="Adriaenssens E.M."/>
            <person name="Foster-Nyarko E."/>
            <person name="Jarju S."/>
            <person name="Secka A."/>
            <person name="Antonio M."/>
            <person name="Oren A."/>
            <person name="Chaudhuri R.R."/>
            <person name="La Ragione R."/>
            <person name="Hildebrand F."/>
            <person name="Pallen M.J."/>
        </authorList>
    </citation>
    <scope>NUCLEOTIDE SEQUENCE</scope>
    <source>
        <strain evidence="2">ChiW25-3613</strain>
    </source>
</reference>
<proteinExistence type="predicted"/>
<reference evidence="2" key="1">
    <citation type="submission" date="2020-10" db="EMBL/GenBank/DDBJ databases">
        <authorList>
            <person name="Gilroy R."/>
        </authorList>
    </citation>
    <scope>NUCLEOTIDE SEQUENCE</scope>
    <source>
        <strain evidence="2">ChiW25-3613</strain>
    </source>
</reference>
<dbReference type="AlphaFoldDB" id="A0A9D1DAT9"/>
<feature type="transmembrane region" description="Helical" evidence="1">
    <location>
        <begin position="102"/>
        <end position="124"/>
    </location>
</feature>
<sequence>MLCPKCKEQLKDGTKICPFCGTDIKAALSACTAQANLSGRPKSYTKSGIWCAYIGFILSVSSILLCFTLLPQVSAMVLCHIGAKHTVTSGRPHKFAKAGNGIAIFMIAFFVFSVVVIAGGYFLLKN</sequence>
<gene>
    <name evidence="2" type="ORF">IAB90_01645</name>
</gene>
<keyword evidence="1" id="KW-1133">Transmembrane helix</keyword>
<evidence type="ECO:0000313" key="2">
    <source>
        <dbReference type="EMBL" id="HIR39063.1"/>
    </source>
</evidence>
<feature type="transmembrane region" description="Helical" evidence="1">
    <location>
        <begin position="50"/>
        <end position="70"/>
    </location>
</feature>
<comment type="caution">
    <text evidence="2">The sequence shown here is derived from an EMBL/GenBank/DDBJ whole genome shotgun (WGS) entry which is preliminary data.</text>
</comment>
<name>A0A9D1DAT9_9FIRM</name>
<organism evidence="2 3">
    <name type="scientific">Candidatus Coproplasma stercoripullorum</name>
    <dbReference type="NCBI Taxonomy" id="2840751"/>
    <lineage>
        <taxon>Bacteria</taxon>
        <taxon>Bacillati</taxon>
        <taxon>Bacillota</taxon>
        <taxon>Clostridia</taxon>
        <taxon>Eubacteriales</taxon>
        <taxon>Candidatus Coproplasma</taxon>
    </lineage>
</organism>
<keyword evidence="1" id="KW-0472">Membrane</keyword>
<evidence type="ECO:0000256" key="1">
    <source>
        <dbReference type="SAM" id="Phobius"/>
    </source>
</evidence>
<keyword evidence="1" id="KW-0812">Transmembrane</keyword>
<accession>A0A9D1DAT9</accession>
<protein>
    <submittedName>
        <fullName evidence="2">Zinc-ribbon domain-containing protein</fullName>
    </submittedName>
</protein>
<feature type="non-terminal residue" evidence="2">
    <location>
        <position position="126"/>
    </location>
</feature>
<dbReference type="EMBL" id="DVHB01000034">
    <property type="protein sequence ID" value="HIR39063.1"/>
    <property type="molecule type" value="Genomic_DNA"/>
</dbReference>
<dbReference type="Proteomes" id="UP000824179">
    <property type="component" value="Unassembled WGS sequence"/>
</dbReference>